<name>A0A242M999_CABSO</name>
<reference evidence="5 6" key="1">
    <citation type="submission" date="2017-03" db="EMBL/GenBank/DDBJ databases">
        <title>Genome analysis of strain PAMC 26577.</title>
        <authorList>
            <person name="Oh H.-M."/>
            <person name="Yang J.-A."/>
        </authorList>
    </citation>
    <scope>NUCLEOTIDE SEQUENCE [LARGE SCALE GENOMIC DNA]</scope>
    <source>
        <strain evidence="5 6">PAMC 26577</strain>
    </source>
</reference>
<protein>
    <submittedName>
        <fullName evidence="5">Transcriptional regulator, AraC family</fullName>
    </submittedName>
</protein>
<dbReference type="Gene3D" id="1.10.10.60">
    <property type="entry name" value="Homeodomain-like"/>
    <property type="match status" value="2"/>
</dbReference>
<dbReference type="InterPro" id="IPR009057">
    <property type="entry name" value="Homeodomain-like_sf"/>
</dbReference>
<keyword evidence="2" id="KW-0238">DNA-binding</keyword>
<dbReference type="GO" id="GO:0043565">
    <property type="term" value="F:sequence-specific DNA binding"/>
    <property type="evidence" value="ECO:0007669"/>
    <property type="project" value="InterPro"/>
</dbReference>
<evidence type="ECO:0000313" key="5">
    <source>
        <dbReference type="EMBL" id="OTP67839.1"/>
    </source>
</evidence>
<evidence type="ECO:0000256" key="3">
    <source>
        <dbReference type="ARBA" id="ARBA00023163"/>
    </source>
</evidence>
<keyword evidence="1" id="KW-0805">Transcription regulation</keyword>
<feature type="domain" description="HTH araC/xylS-type" evidence="4">
    <location>
        <begin position="104"/>
        <end position="202"/>
    </location>
</feature>
<dbReference type="Pfam" id="PF12852">
    <property type="entry name" value="Cupin_6"/>
    <property type="match status" value="1"/>
</dbReference>
<evidence type="ECO:0000313" key="6">
    <source>
        <dbReference type="Proteomes" id="UP000195221"/>
    </source>
</evidence>
<dbReference type="GO" id="GO:0003700">
    <property type="term" value="F:DNA-binding transcription factor activity"/>
    <property type="evidence" value="ECO:0007669"/>
    <property type="project" value="InterPro"/>
</dbReference>
<organism evidence="5 6">
    <name type="scientific">Caballeronia sordidicola</name>
    <name type="common">Burkholderia sordidicola</name>
    <dbReference type="NCBI Taxonomy" id="196367"/>
    <lineage>
        <taxon>Bacteria</taxon>
        <taxon>Pseudomonadati</taxon>
        <taxon>Pseudomonadota</taxon>
        <taxon>Betaproteobacteria</taxon>
        <taxon>Burkholderiales</taxon>
        <taxon>Burkholderiaceae</taxon>
        <taxon>Caballeronia</taxon>
    </lineage>
</organism>
<evidence type="ECO:0000256" key="2">
    <source>
        <dbReference type="ARBA" id="ARBA00023125"/>
    </source>
</evidence>
<dbReference type="InterPro" id="IPR050204">
    <property type="entry name" value="AraC_XylS_family_regulators"/>
</dbReference>
<dbReference type="AlphaFoldDB" id="A0A242M999"/>
<dbReference type="PRINTS" id="PR00032">
    <property type="entry name" value="HTHARAC"/>
</dbReference>
<evidence type="ECO:0000259" key="4">
    <source>
        <dbReference type="PROSITE" id="PS01124"/>
    </source>
</evidence>
<dbReference type="Pfam" id="PF12833">
    <property type="entry name" value="HTH_18"/>
    <property type="match status" value="1"/>
</dbReference>
<evidence type="ECO:0000256" key="1">
    <source>
        <dbReference type="ARBA" id="ARBA00023015"/>
    </source>
</evidence>
<dbReference type="EMBL" id="NBTZ01000145">
    <property type="protein sequence ID" value="OTP67839.1"/>
    <property type="molecule type" value="Genomic_DNA"/>
</dbReference>
<dbReference type="InterPro" id="IPR020449">
    <property type="entry name" value="Tscrpt_reg_AraC-type_HTH"/>
</dbReference>
<gene>
    <name evidence="5" type="ORF">PAMC26577_35465</name>
</gene>
<dbReference type="SUPFAM" id="SSF46689">
    <property type="entry name" value="Homeodomain-like"/>
    <property type="match status" value="2"/>
</dbReference>
<dbReference type="InterPro" id="IPR018060">
    <property type="entry name" value="HTH_AraC"/>
</dbReference>
<dbReference type="Proteomes" id="UP000195221">
    <property type="component" value="Unassembled WGS sequence"/>
</dbReference>
<dbReference type="InterPro" id="IPR032783">
    <property type="entry name" value="AraC_lig"/>
</dbReference>
<keyword evidence="3" id="KW-0804">Transcription</keyword>
<accession>A0A242M999</accession>
<dbReference type="PANTHER" id="PTHR46796">
    <property type="entry name" value="HTH-TYPE TRANSCRIPTIONAL ACTIVATOR RHAS-RELATED"/>
    <property type="match status" value="1"/>
</dbReference>
<dbReference type="PROSITE" id="PS01124">
    <property type="entry name" value="HTH_ARAC_FAMILY_2"/>
    <property type="match status" value="1"/>
</dbReference>
<proteinExistence type="predicted"/>
<dbReference type="PANTHER" id="PTHR46796:SF7">
    <property type="entry name" value="ARAC FAMILY TRANSCRIPTIONAL REGULATOR"/>
    <property type="match status" value="1"/>
</dbReference>
<sequence length="203" mass="22398">MYRLGGDENILLGGGFVFESGNAQLLLDALPPFMLIPVKEPEAVILRSTLNMLDKELENTQMGSSLMTRRLADILLVQVLRAYVNLQGATKAGWIGALSDRRIGAALNSIHADVAHHWKVSELASIATMSRSGFAVRFKELVGLSPLDYVLRWRMRLAYDALRKNESSIASLAGRLGYASESAFSNAFKRVFGQAPTRYRPGR</sequence>
<comment type="caution">
    <text evidence="5">The sequence shown here is derived from an EMBL/GenBank/DDBJ whole genome shotgun (WGS) entry which is preliminary data.</text>
</comment>
<dbReference type="SMART" id="SM00342">
    <property type="entry name" value="HTH_ARAC"/>
    <property type="match status" value="1"/>
</dbReference>